<accession>A0A7X2KXU0</accession>
<organism evidence="3 4">
    <name type="scientific">Neisseria brasiliensis</name>
    <dbReference type="NCBI Taxonomy" id="2666100"/>
    <lineage>
        <taxon>Bacteria</taxon>
        <taxon>Pseudomonadati</taxon>
        <taxon>Pseudomonadota</taxon>
        <taxon>Betaproteobacteria</taxon>
        <taxon>Neisseriales</taxon>
        <taxon>Neisseriaceae</taxon>
        <taxon>Neisseria</taxon>
    </lineage>
</organism>
<evidence type="ECO:0000313" key="4">
    <source>
        <dbReference type="Proteomes" id="UP000486297"/>
    </source>
</evidence>
<evidence type="ECO:0000256" key="2">
    <source>
        <dbReference type="SAM" id="SignalP"/>
    </source>
</evidence>
<protein>
    <recommendedName>
        <fullName evidence="5">Excinuclease ABC subunit A</fullName>
    </recommendedName>
</protein>
<feature type="chain" id="PRO_5031121544" description="Excinuclease ABC subunit A" evidence="2">
    <location>
        <begin position="23"/>
        <end position="174"/>
    </location>
</feature>
<dbReference type="RefSeq" id="WP_095503091.1">
    <property type="nucleotide sequence ID" value="NZ_WJXO01000001.1"/>
</dbReference>
<reference evidence="3" key="1">
    <citation type="journal article" name="Emerg. Infect. Dis.">
        <title>Two cases of a newly characterized neisseria species.</title>
        <authorList>
            <person name="Mustapha M."/>
            <person name="Lemos A.P.S."/>
            <person name="Harrison L.H."/>
            <person name="Vantyne D."/>
            <person name="Sacchi C.T."/>
        </authorList>
    </citation>
    <scope>NUCLEOTIDE SEQUENCE</scope>
    <source>
        <strain evidence="3">N.95.16</strain>
    </source>
</reference>
<proteinExistence type="predicted"/>
<sequence length="174" mass="18643">MNANLKWIASAIVATVALSACSSTGSTKPASAKQPTQEQVVAQQQAASGPQTVKVDSIDSTKEVAYKCGPKGEEKLTVMYGVKNNQLVAAQVRFKNELTPNLFRVVGANDQNIFWGENVAWFAEKATPANVDKVDGNMLTIRGTTQVNGKTEVVDQIVTRGCSLDKTATARLKK</sequence>
<evidence type="ECO:0008006" key="5">
    <source>
        <dbReference type="Google" id="ProtNLM"/>
    </source>
</evidence>
<evidence type="ECO:0000313" key="3">
    <source>
        <dbReference type="EMBL" id="MRN37337.1"/>
    </source>
</evidence>
<feature type="compositionally biased region" description="Low complexity" evidence="1">
    <location>
        <begin position="37"/>
        <end position="47"/>
    </location>
</feature>
<feature type="signal peptide" evidence="2">
    <location>
        <begin position="1"/>
        <end position="22"/>
    </location>
</feature>
<feature type="compositionally biased region" description="Polar residues" evidence="1">
    <location>
        <begin position="25"/>
        <end position="36"/>
    </location>
</feature>
<keyword evidence="4" id="KW-1185">Reference proteome</keyword>
<keyword evidence="2" id="KW-0732">Signal</keyword>
<comment type="caution">
    <text evidence="3">The sequence shown here is derived from an EMBL/GenBank/DDBJ whole genome shotgun (WGS) entry which is preliminary data.</text>
</comment>
<dbReference type="EMBL" id="WJXO01000001">
    <property type="protein sequence ID" value="MRN37337.1"/>
    <property type="molecule type" value="Genomic_DNA"/>
</dbReference>
<gene>
    <name evidence="3" type="ORF">GJU80_02185</name>
</gene>
<evidence type="ECO:0000256" key="1">
    <source>
        <dbReference type="SAM" id="MobiDB-lite"/>
    </source>
</evidence>
<dbReference type="PROSITE" id="PS51257">
    <property type="entry name" value="PROKAR_LIPOPROTEIN"/>
    <property type="match status" value="1"/>
</dbReference>
<dbReference type="AlphaFoldDB" id="A0A7X2KXU0"/>
<feature type="region of interest" description="Disordered" evidence="1">
    <location>
        <begin position="25"/>
        <end position="48"/>
    </location>
</feature>
<name>A0A7X2KXU0_9NEIS</name>
<dbReference type="Proteomes" id="UP000486297">
    <property type="component" value="Unassembled WGS sequence"/>
</dbReference>